<accession>A0A8H5YQR4</accession>
<name>A0A8H5YQR4_9HYPO</name>
<dbReference type="Proteomes" id="UP000532311">
    <property type="component" value="Unassembled WGS sequence"/>
</dbReference>
<proteinExistence type="predicted"/>
<comment type="caution">
    <text evidence="2">The sequence shown here is derived from an EMBL/GenBank/DDBJ whole genome shotgun (WGS) entry which is preliminary data.</text>
</comment>
<protein>
    <submittedName>
        <fullName evidence="2">Uncharacterized protein</fullName>
    </submittedName>
</protein>
<keyword evidence="3" id="KW-1185">Reference proteome</keyword>
<reference evidence="2 3" key="1">
    <citation type="submission" date="2020-05" db="EMBL/GenBank/DDBJ databases">
        <title>Identification and distribution of gene clusters putatively required for synthesis of sphingolipid metabolism inhibitors in phylogenetically diverse species of the filamentous fungus Fusarium.</title>
        <authorList>
            <person name="Kim H.-S."/>
            <person name="Busman M."/>
            <person name="Brown D.W."/>
            <person name="Divon H."/>
            <person name="Uhlig S."/>
            <person name="Proctor R.H."/>
        </authorList>
    </citation>
    <scope>NUCLEOTIDE SEQUENCE [LARGE SCALE GENOMIC DNA]</scope>
    <source>
        <strain evidence="2 3">NRRL 26131</strain>
    </source>
</reference>
<gene>
    <name evidence="2" type="ORF">FGLOB1_2278</name>
</gene>
<evidence type="ECO:0000313" key="3">
    <source>
        <dbReference type="Proteomes" id="UP000532311"/>
    </source>
</evidence>
<dbReference type="AlphaFoldDB" id="A0A8H5YQR4"/>
<dbReference type="EMBL" id="JAAQPF010000080">
    <property type="protein sequence ID" value="KAF5717063.1"/>
    <property type="molecule type" value="Genomic_DNA"/>
</dbReference>
<feature type="region of interest" description="Disordered" evidence="1">
    <location>
        <begin position="61"/>
        <end position="81"/>
    </location>
</feature>
<organism evidence="2 3">
    <name type="scientific">Fusarium globosum</name>
    <dbReference type="NCBI Taxonomy" id="78864"/>
    <lineage>
        <taxon>Eukaryota</taxon>
        <taxon>Fungi</taxon>
        <taxon>Dikarya</taxon>
        <taxon>Ascomycota</taxon>
        <taxon>Pezizomycotina</taxon>
        <taxon>Sordariomycetes</taxon>
        <taxon>Hypocreomycetidae</taxon>
        <taxon>Hypocreales</taxon>
        <taxon>Nectriaceae</taxon>
        <taxon>Fusarium</taxon>
        <taxon>Fusarium fujikuroi species complex</taxon>
    </lineage>
</organism>
<evidence type="ECO:0000313" key="2">
    <source>
        <dbReference type="EMBL" id="KAF5717063.1"/>
    </source>
</evidence>
<sequence length="81" mass="9083">MCHTVKTVAFCAKCKTPRDKEYFPDVEDKTNCQDVEDGNDCEGKTSETKESFATVCDDCELSSDDNESYSYGPTPLKNPRN</sequence>
<evidence type="ECO:0000256" key="1">
    <source>
        <dbReference type="SAM" id="MobiDB-lite"/>
    </source>
</evidence>